<dbReference type="InterPro" id="IPR000623">
    <property type="entry name" value="Shikimate_kinase/TSH1"/>
</dbReference>
<dbReference type="EMBL" id="UINC01034774">
    <property type="protein sequence ID" value="SVB26140.1"/>
    <property type="molecule type" value="Genomic_DNA"/>
</dbReference>
<evidence type="ECO:0000256" key="4">
    <source>
        <dbReference type="ARBA" id="ARBA00022777"/>
    </source>
</evidence>
<keyword evidence="5" id="KW-0067">ATP-binding</keyword>
<dbReference type="GO" id="GO:0005524">
    <property type="term" value="F:ATP binding"/>
    <property type="evidence" value="ECO:0007669"/>
    <property type="project" value="UniProtKB-KW"/>
</dbReference>
<gene>
    <name evidence="7" type="ORF">METZ01_LOCUS178994</name>
</gene>
<dbReference type="Pfam" id="PF01202">
    <property type="entry name" value="SKI"/>
    <property type="match status" value="1"/>
</dbReference>
<dbReference type="InterPro" id="IPR031322">
    <property type="entry name" value="Shikimate/glucono_kinase"/>
</dbReference>
<dbReference type="GO" id="GO:0004765">
    <property type="term" value="F:shikimate kinase activity"/>
    <property type="evidence" value="ECO:0007669"/>
    <property type="project" value="TreeGrafter"/>
</dbReference>
<reference evidence="7" key="1">
    <citation type="submission" date="2018-05" db="EMBL/GenBank/DDBJ databases">
        <authorList>
            <person name="Lanie J.A."/>
            <person name="Ng W.-L."/>
            <person name="Kazmierczak K.M."/>
            <person name="Andrzejewski T.M."/>
            <person name="Davidsen T.M."/>
            <person name="Wayne K.J."/>
            <person name="Tettelin H."/>
            <person name="Glass J.I."/>
            <person name="Rusch D."/>
            <person name="Podicherti R."/>
            <person name="Tsui H.-C.T."/>
            <person name="Winkler M.E."/>
        </authorList>
    </citation>
    <scope>NUCLEOTIDE SEQUENCE</scope>
</reference>
<sequence>MGSGKTSVGRDLAGRLGWRFVDFDEAIEVEEGRSVASIFAAEGEPYFREVEERVANDLLSERCAVLASGGGWAIAPGRLAAVPKGTATFWLRVSAEKALERGSHELDRRPLLEQRDALDGTRQLLIERVPHYQKAHWTVDTEHSAVEDVSAQIFKILTGKYTRAAGE</sequence>
<keyword evidence="6" id="KW-0057">Aromatic amino acid biosynthesis</keyword>
<dbReference type="Gene3D" id="3.40.50.300">
    <property type="entry name" value="P-loop containing nucleotide triphosphate hydrolases"/>
    <property type="match status" value="1"/>
</dbReference>
<keyword evidence="1" id="KW-0028">Amino-acid biosynthesis</keyword>
<evidence type="ECO:0000256" key="3">
    <source>
        <dbReference type="ARBA" id="ARBA00022741"/>
    </source>
</evidence>
<dbReference type="CDD" id="cd00464">
    <property type="entry name" value="SK"/>
    <property type="match status" value="1"/>
</dbReference>
<evidence type="ECO:0008006" key="8">
    <source>
        <dbReference type="Google" id="ProtNLM"/>
    </source>
</evidence>
<evidence type="ECO:0000256" key="6">
    <source>
        <dbReference type="ARBA" id="ARBA00023141"/>
    </source>
</evidence>
<dbReference type="SUPFAM" id="SSF52540">
    <property type="entry name" value="P-loop containing nucleoside triphosphate hydrolases"/>
    <property type="match status" value="1"/>
</dbReference>
<evidence type="ECO:0000313" key="7">
    <source>
        <dbReference type="EMBL" id="SVB26140.1"/>
    </source>
</evidence>
<keyword evidence="3" id="KW-0547">Nucleotide-binding</keyword>
<evidence type="ECO:0000256" key="2">
    <source>
        <dbReference type="ARBA" id="ARBA00022679"/>
    </source>
</evidence>
<evidence type="ECO:0000256" key="1">
    <source>
        <dbReference type="ARBA" id="ARBA00022605"/>
    </source>
</evidence>
<protein>
    <recommendedName>
        <fullName evidence="8">Shikimate kinase</fullName>
    </recommendedName>
</protein>
<dbReference type="GO" id="GO:0008652">
    <property type="term" value="P:amino acid biosynthetic process"/>
    <property type="evidence" value="ECO:0007669"/>
    <property type="project" value="UniProtKB-KW"/>
</dbReference>
<dbReference type="HAMAP" id="MF_00109">
    <property type="entry name" value="Shikimate_kinase"/>
    <property type="match status" value="1"/>
</dbReference>
<evidence type="ECO:0000256" key="5">
    <source>
        <dbReference type="ARBA" id="ARBA00022840"/>
    </source>
</evidence>
<dbReference type="GO" id="GO:0009073">
    <property type="term" value="P:aromatic amino acid family biosynthetic process"/>
    <property type="evidence" value="ECO:0007669"/>
    <property type="project" value="UniProtKB-KW"/>
</dbReference>
<organism evidence="7">
    <name type="scientific">marine metagenome</name>
    <dbReference type="NCBI Taxonomy" id="408172"/>
    <lineage>
        <taxon>unclassified sequences</taxon>
        <taxon>metagenomes</taxon>
        <taxon>ecological metagenomes</taxon>
    </lineage>
</organism>
<keyword evidence="4" id="KW-0418">Kinase</keyword>
<dbReference type="PRINTS" id="PR01100">
    <property type="entry name" value="SHIKIMTKNASE"/>
</dbReference>
<proteinExistence type="inferred from homology"/>
<dbReference type="InterPro" id="IPR027417">
    <property type="entry name" value="P-loop_NTPase"/>
</dbReference>
<keyword evidence="2" id="KW-0808">Transferase</keyword>
<accession>A0A382CJ95</accession>
<dbReference type="AlphaFoldDB" id="A0A382CJ95"/>
<dbReference type="PANTHER" id="PTHR21087:SF16">
    <property type="entry name" value="SHIKIMATE KINASE 1, CHLOROPLASTIC"/>
    <property type="match status" value="1"/>
</dbReference>
<dbReference type="GO" id="GO:0005829">
    <property type="term" value="C:cytosol"/>
    <property type="evidence" value="ECO:0007669"/>
    <property type="project" value="TreeGrafter"/>
</dbReference>
<dbReference type="PANTHER" id="PTHR21087">
    <property type="entry name" value="SHIKIMATE KINASE"/>
    <property type="match status" value="1"/>
</dbReference>
<name>A0A382CJ95_9ZZZZ</name>